<evidence type="ECO:0000313" key="1">
    <source>
        <dbReference type="EMBL" id="SVB02096.1"/>
    </source>
</evidence>
<gene>
    <name evidence="1" type="ORF">METZ01_LOCUS154950</name>
</gene>
<feature type="non-terminal residue" evidence="1">
    <location>
        <position position="33"/>
    </location>
</feature>
<sequence>MDLDRDHRVYSQKGLAQNQLKLGHNCLCFVYQH</sequence>
<name>A0A382AKQ8_9ZZZZ</name>
<protein>
    <submittedName>
        <fullName evidence="1">Uncharacterized protein</fullName>
    </submittedName>
</protein>
<proteinExistence type="predicted"/>
<reference evidence="1" key="1">
    <citation type="submission" date="2018-05" db="EMBL/GenBank/DDBJ databases">
        <authorList>
            <person name="Lanie J.A."/>
            <person name="Ng W.-L."/>
            <person name="Kazmierczak K.M."/>
            <person name="Andrzejewski T.M."/>
            <person name="Davidsen T.M."/>
            <person name="Wayne K.J."/>
            <person name="Tettelin H."/>
            <person name="Glass J.I."/>
            <person name="Rusch D."/>
            <person name="Podicherti R."/>
            <person name="Tsui H.-C.T."/>
            <person name="Winkler M.E."/>
        </authorList>
    </citation>
    <scope>NUCLEOTIDE SEQUENCE</scope>
</reference>
<accession>A0A382AKQ8</accession>
<dbReference type="AlphaFoldDB" id="A0A382AKQ8"/>
<feature type="non-terminal residue" evidence="1">
    <location>
        <position position="1"/>
    </location>
</feature>
<organism evidence="1">
    <name type="scientific">marine metagenome</name>
    <dbReference type="NCBI Taxonomy" id="408172"/>
    <lineage>
        <taxon>unclassified sequences</taxon>
        <taxon>metagenomes</taxon>
        <taxon>ecological metagenomes</taxon>
    </lineage>
</organism>
<dbReference type="EMBL" id="UINC01025813">
    <property type="protein sequence ID" value="SVB02096.1"/>
    <property type="molecule type" value="Genomic_DNA"/>
</dbReference>